<dbReference type="RefSeq" id="WP_056936744.1">
    <property type="nucleotide sequence ID" value="NZ_AZFN01000003.1"/>
</dbReference>
<accession>A0A0R1VCY8</accession>
<dbReference type="GO" id="GO:0008168">
    <property type="term" value="F:methyltransferase activity"/>
    <property type="evidence" value="ECO:0007669"/>
    <property type="project" value="UniProtKB-KW"/>
</dbReference>
<dbReference type="InterPro" id="IPR029063">
    <property type="entry name" value="SAM-dependent_MTases_sf"/>
</dbReference>
<dbReference type="AlphaFoldDB" id="A0A0R1VCY8"/>
<dbReference type="Proteomes" id="UP000051739">
    <property type="component" value="Unassembled WGS sequence"/>
</dbReference>
<dbReference type="SUPFAM" id="SSF53335">
    <property type="entry name" value="S-adenosyl-L-methionine-dependent methyltransferases"/>
    <property type="match status" value="1"/>
</dbReference>
<dbReference type="PATRIC" id="fig|1423749.3.peg.1161"/>
<dbReference type="EMBL" id="AZFN01000003">
    <property type="protein sequence ID" value="KRM03357.1"/>
    <property type="molecule type" value="Genomic_DNA"/>
</dbReference>
<evidence type="ECO:0000256" key="1">
    <source>
        <dbReference type="SAM" id="MobiDB-lite"/>
    </source>
</evidence>
<name>A0A0R1VCY8_9LACO</name>
<comment type="caution">
    <text evidence="2">The sequence shown here is derived from an EMBL/GenBank/DDBJ whole genome shotgun (WGS) entry which is preliminary data.</text>
</comment>
<feature type="region of interest" description="Disordered" evidence="1">
    <location>
        <begin position="1"/>
        <end position="22"/>
    </location>
</feature>
<keyword evidence="2" id="KW-0489">Methyltransferase</keyword>
<organism evidence="2 3">
    <name type="scientific">Limosilactobacillus gastricus DSM 16045</name>
    <dbReference type="NCBI Taxonomy" id="1423749"/>
    <lineage>
        <taxon>Bacteria</taxon>
        <taxon>Bacillati</taxon>
        <taxon>Bacillota</taxon>
        <taxon>Bacilli</taxon>
        <taxon>Lactobacillales</taxon>
        <taxon>Lactobacillaceae</taxon>
        <taxon>Limosilactobacillus</taxon>
    </lineage>
</organism>
<feature type="compositionally biased region" description="Basic residues" evidence="1">
    <location>
        <begin position="1"/>
        <end position="16"/>
    </location>
</feature>
<evidence type="ECO:0000313" key="2">
    <source>
        <dbReference type="EMBL" id="KRM03357.1"/>
    </source>
</evidence>
<keyword evidence="3" id="KW-1185">Reference proteome</keyword>
<dbReference type="GO" id="GO:0032259">
    <property type="term" value="P:methylation"/>
    <property type="evidence" value="ECO:0007669"/>
    <property type="project" value="UniProtKB-KW"/>
</dbReference>
<evidence type="ECO:0000313" key="3">
    <source>
        <dbReference type="Proteomes" id="UP000051739"/>
    </source>
</evidence>
<sequence>MNPKKLKQLKKQHRKANPQPQQSTYIQQLTQYGELFQDFPRIKYLINLILVNDRLMQDQLLPQPVVKMLLPDDIQDEIFTYLNQHYPSGDPIGDRLWEEYSEALPKLDRLLRNYRDYLEATYGMWSFTNTKFISALSKYLQGAPVLEIMAGNGYISKGLRDLNHQQTIITTDDQSWVKENETGKHPVTKVQNYSAIEAIKTFHDRVDYVIMAWAPDKGDADWQVLQLIRQAYPELKLLVIGEYQGATNSQQFWQTAQLSQPDALQPLNQALQSFDLIDEQIYLVQ</sequence>
<proteinExistence type="predicted"/>
<keyword evidence="2" id="KW-0808">Transferase</keyword>
<reference evidence="2 3" key="1">
    <citation type="journal article" date="2015" name="Genome Announc.">
        <title>Expanding the biotechnology potential of lactobacilli through comparative genomics of 213 strains and associated genera.</title>
        <authorList>
            <person name="Sun Z."/>
            <person name="Harris H.M."/>
            <person name="McCann A."/>
            <person name="Guo C."/>
            <person name="Argimon S."/>
            <person name="Zhang W."/>
            <person name="Yang X."/>
            <person name="Jeffery I.B."/>
            <person name="Cooney J.C."/>
            <person name="Kagawa T.F."/>
            <person name="Liu W."/>
            <person name="Song Y."/>
            <person name="Salvetti E."/>
            <person name="Wrobel A."/>
            <person name="Rasinkangas P."/>
            <person name="Parkhill J."/>
            <person name="Rea M.C."/>
            <person name="O'Sullivan O."/>
            <person name="Ritari J."/>
            <person name="Douillard F.P."/>
            <person name="Paul Ross R."/>
            <person name="Yang R."/>
            <person name="Briner A.E."/>
            <person name="Felis G.E."/>
            <person name="de Vos W.M."/>
            <person name="Barrangou R."/>
            <person name="Klaenhammer T.R."/>
            <person name="Caufield P.W."/>
            <person name="Cui Y."/>
            <person name="Zhang H."/>
            <person name="O'Toole P.W."/>
        </authorList>
    </citation>
    <scope>NUCLEOTIDE SEQUENCE [LARGE SCALE GENOMIC DNA]</scope>
    <source>
        <strain evidence="2 3">DSM 16045</strain>
    </source>
</reference>
<gene>
    <name evidence="2" type="ORF">FC60_GL001138</name>
</gene>
<protein>
    <submittedName>
        <fullName evidence="2">SAM-dependent methyltransferase</fullName>
    </submittedName>
</protein>